<keyword evidence="3" id="KW-0645">Protease</keyword>
<dbReference type="GO" id="GO:0004177">
    <property type="term" value="F:aminopeptidase activity"/>
    <property type="evidence" value="ECO:0007669"/>
    <property type="project" value="UniProtKB-UniRule"/>
</dbReference>
<evidence type="ECO:0000313" key="10">
    <source>
        <dbReference type="Proteomes" id="UP000824125"/>
    </source>
</evidence>
<dbReference type="PIRSF" id="PIRSF001123">
    <property type="entry name" value="PepA_GA"/>
    <property type="match status" value="1"/>
</dbReference>
<comment type="caution">
    <text evidence="9">The sequence shown here is derived from an EMBL/GenBank/DDBJ whole genome shotgun (WGS) entry which is preliminary data.</text>
</comment>
<comment type="cofactor">
    <cofactor evidence="8">
        <name>a divalent metal cation</name>
        <dbReference type="ChEBI" id="CHEBI:60240"/>
    </cofactor>
    <text evidence="8">Binds 2 divalent metal cations per subunit.</text>
</comment>
<evidence type="ECO:0000313" key="9">
    <source>
        <dbReference type="EMBL" id="HIU69120.1"/>
    </source>
</evidence>
<comment type="similarity">
    <text evidence="1 6">Belongs to the peptidase M42 family.</text>
</comment>
<feature type="binding site" evidence="8">
    <location>
        <position position="226"/>
    </location>
    <ligand>
        <name>Zn(2+)</name>
        <dbReference type="ChEBI" id="CHEBI:29105"/>
        <label>1</label>
    </ligand>
</feature>
<feature type="binding site" evidence="8">
    <location>
        <position position="171"/>
    </location>
    <ligand>
        <name>Zn(2+)</name>
        <dbReference type="ChEBI" id="CHEBI:29105"/>
        <label>2</label>
    </ligand>
</feature>
<reference evidence="9" key="1">
    <citation type="submission" date="2020-10" db="EMBL/GenBank/DDBJ databases">
        <authorList>
            <person name="Gilroy R."/>
        </authorList>
    </citation>
    <scope>NUCLEOTIDE SEQUENCE</scope>
    <source>
        <strain evidence="9">CHK176-6737</strain>
    </source>
</reference>
<feature type="binding site" evidence="8">
    <location>
        <position position="171"/>
    </location>
    <ligand>
        <name>Zn(2+)</name>
        <dbReference type="ChEBI" id="CHEBI:29105"/>
        <label>1</label>
    </ligand>
</feature>
<organism evidence="9 10">
    <name type="scientific">Candidatus Scybalenecus merdavium</name>
    <dbReference type="NCBI Taxonomy" id="2840939"/>
    <lineage>
        <taxon>Bacteria</taxon>
        <taxon>Bacillati</taxon>
        <taxon>Bacillota</taxon>
        <taxon>Clostridia</taxon>
        <taxon>Eubacteriales</taxon>
        <taxon>Oscillospiraceae</taxon>
        <taxon>Oscillospiraceae incertae sedis</taxon>
        <taxon>Candidatus Scybalenecus</taxon>
    </lineage>
</organism>
<evidence type="ECO:0000256" key="8">
    <source>
        <dbReference type="PIRSR" id="PIRSR001123-2"/>
    </source>
</evidence>
<dbReference type="Proteomes" id="UP000824125">
    <property type="component" value="Unassembled WGS sequence"/>
</dbReference>
<dbReference type="EMBL" id="DVNM01000021">
    <property type="protein sequence ID" value="HIU69120.1"/>
    <property type="molecule type" value="Genomic_DNA"/>
</dbReference>
<keyword evidence="2" id="KW-0031">Aminopeptidase</keyword>
<gene>
    <name evidence="9" type="ORF">IAD23_04105</name>
</gene>
<dbReference type="SUPFAM" id="SSF101821">
    <property type="entry name" value="Aminopeptidase/glucanase lid domain"/>
    <property type="match status" value="1"/>
</dbReference>
<name>A0A9D1MUG7_9FIRM</name>
<evidence type="ECO:0000256" key="4">
    <source>
        <dbReference type="ARBA" id="ARBA00022723"/>
    </source>
</evidence>
<dbReference type="AlphaFoldDB" id="A0A9D1MUG7"/>
<evidence type="ECO:0000256" key="6">
    <source>
        <dbReference type="PIRNR" id="PIRNR001123"/>
    </source>
</evidence>
<evidence type="ECO:0000256" key="7">
    <source>
        <dbReference type="PIRSR" id="PIRSR001123-1"/>
    </source>
</evidence>
<feature type="active site" description="Proton acceptor" evidence="7">
    <location>
        <position position="203"/>
    </location>
</feature>
<reference evidence="9" key="2">
    <citation type="journal article" date="2021" name="PeerJ">
        <title>Extensive microbial diversity within the chicken gut microbiome revealed by metagenomics and culture.</title>
        <authorList>
            <person name="Gilroy R."/>
            <person name="Ravi A."/>
            <person name="Getino M."/>
            <person name="Pursley I."/>
            <person name="Horton D.L."/>
            <person name="Alikhan N.F."/>
            <person name="Baker D."/>
            <person name="Gharbi K."/>
            <person name="Hall N."/>
            <person name="Watson M."/>
            <person name="Adriaenssens E.M."/>
            <person name="Foster-Nyarko E."/>
            <person name="Jarju S."/>
            <person name="Secka A."/>
            <person name="Antonio M."/>
            <person name="Oren A."/>
            <person name="Chaudhuri R.R."/>
            <person name="La Ragione R."/>
            <person name="Hildebrand F."/>
            <person name="Pallen M.J."/>
        </authorList>
    </citation>
    <scope>NUCLEOTIDE SEQUENCE</scope>
    <source>
        <strain evidence="9">CHK176-6737</strain>
    </source>
</reference>
<dbReference type="Gene3D" id="2.40.30.40">
    <property type="entry name" value="Peptidase M42, domain 2"/>
    <property type="match status" value="1"/>
</dbReference>
<feature type="binding site" evidence="8">
    <location>
        <position position="310"/>
    </location>
    <ligand>
        <name>Zn(2+)</name>
        <dbReference type="ChEBI" id="CHEBI:29105"/>
        <label>2</label>
    </ligand>
</feature>
<dbReference type="Pfam" id="PF05343">
    <property type="entry name" value="Peptidase_M42"/>
    <property type="match status" value="1"/>
</dbReference>
<dbReference type="InterPro" id="IPR023367">
    <property type="entry name" value="Peptidase_M42_dom2"/>
</dbReference>
<dbReference type="PANTHER" id="PTHR32481:SF20">
    <property type="entry name" value="AMINOPEPTIDASE YSDC"/>
    <property type="match status" value="1"/>
</dbReference>
<protein>
    <submittedName>
        <fullName evidence="9">M20/M25/M40 family metallo-hydrolase</fullName>
    </submittedName>
</protein>
<evidence type="ECO:0000256" key="2">
    <source>
        <dbReference type="ARBA" id="ARBA00022438"/>
    </source>
</evidence>
<dbReference type="PANTHER" id="PTHR32481">
    <property type="entry name" value="AMINOPEPTIDASE"/>
    <property type="match status" value="1"/>
</dbReference>
<dbReference type="GO" id="GO:0006508">
    <property type="term" value="P:proteolysis"/>
    <property type="evidence" value="ECO:0007669"/>
    <property type="project" value="UniProtKB-KW"/>
</dbReference>
<dbReference type="InterPro" id="IPR008007">
    <property type="entry name" value="Peptidase_M42"/>
</dbReference>
<dbReference type="Gene3D" id="3.40.630.10">
    <property type="entry name" value="Zn peptidases"/>
    <property type="match status" value="1"/>
</dbReference>
<sequence length="341" mass="36369">MNLDLMQMLQALTACPAPSGCEEQIHALCRGYMTALHGDVRTDALHNLLCTFGQGPHHIVLEAHLDEISMVVTDVCDGSFLKVAPCGGLDERMLPGSEVLVLGCEQLAGVVTTLPPHLKKQKKTPQIDELAVDVCCDAVRLPALVQRGDRIVFKRHFTKLLGDRVSANCLDDRSGAAAVLLAAQMIHNADLPVKITVVLAAQEEVGNRGAATAIYRESADEAICVDVSFAYSPGCKAESCGKLGQGAMIGISPVLDRAAFETMVALAKENQIPHQVEVMNGRTSTDADAFTVSGSGVPCALLSIPQRYMHTPVEVVQRSDIQAVADLIFAYVQKKAGEADA</sequence>
<keyword evidence="4 8" id="KW-0479">Metal-binding</keyword>
<keyword evidence="5" id="KW-0378">Hydrolase</keyword>
<dbReference type="SUPFAM" id="SSF53187">
    <property type="entry name" value="Zn-dependent exopeptidases"/>
    <property type="match status" value="1"/>
</dbReference>
<evidence type="ECO:0000256" key="3">
    <source>
        <dbReference type="ARBA" id="ARBA00022670"/>
    </source>
</evidence>
<evidence type="ECO:0000256" key="1">
    <source>
        <dbReference type="ARBA" id="ARBA00006272"/>
    </source>
</evidence>
<dbReference type="GO" id="GO:0046872">
    <property type="term" value="F:metal ion binding"/>
    <property type="evidence" value="ECO:0007669"/>
    <property type="project" value="UniProtKB-UniRule"/>
</dbReference>
<dbReference type="InterPro" id="IPR051464">
    <property type="entry name" value="Peptidase_M42_aminopept"/>
</dbReference>
<evidence type="ECO:0000256" key="5">
    <source>
        <dbReference type="ARBA" id="ARBA00022801"/>
    </source>
</evidence>
<feature type="binding site" evidence="8">
    <location>
        <position position="64"/>
    </location>
    <ligand>
        <name>Zn(2+)</name>
        <dbReference type="ChEBI" id="CHEBI:29105"/>
        <label>1</label>
    </ligand>
</feature>
<feature type="binding site" evidence="8">
    <location>
        <position position="204"/>
    </location>
    <ligand>
        <name>Zn(2+)</name>
        <dbReference type="ChEBI" id="CHEBI:29105"/>
        <label>2</label>
    </ligand>
</feature>
<accession>A0A9D1MUG7</accession>
<proteinExistence type="inferred from homology"/>